<feature type="domain" description="Aminotransferase class I/classII large" evidence="7">
    <location>
        <begin position="39"/>
        <end position="400"/>
    </location>
</feature>
<evidence type="ECO:0000313" key="8">
    <source>
        <dbReference type="EMBL" id="AOT71025.1"/>
    </source>
</evidence>
<keyword evidence="6" id="KW-0663">Pyridoxal phosphate</keyword>
<evidence type="ECO:0000313" key="9">
    <source>
        <dbReference type="Proteomes" id="UP000095743"/>
    </source>
</evidence>
<dbReference type="InterPro" id="IPR015424">
    <property type="entry name" value="PyrdxlP-dep_Trfase"/>
</dbReference>
<dbReference type="CDD" id="cd00609">
    <property type="entry name" value="AAT_like"/>
    <property type="match status" value="1"/>
</dbReference>
<dbReference type="Gene3D" id="3.90.1150.10">
    <property type="entry name" value="Aspartate Aminotransferase, domain 1"/>
    <property type="match status" value="1"/>
</dbReference>
<dbReference type="PANTHER" id="PTHR11879">
    <property type="entry name" value="ASPARTATE AMINOTRANSFERASE"/>
    <property type="match status" value="1"/>
</dbReference>
<evidence type="ECO:0000256" key="1">
    <source>
        <dbReference type="ARBA" id="ARBA00001933"/>
    </source>
</evidence>
<dbReference type="GO" id="GO:0042802">
    <property type="term" value="F:identical protein binding"/>
    <property type="evidence" value="ECO:0007669"/>
    <property type="project" value="TreeGrafter"/>
</dbReference>
<evidence type="ECO:0000256" key="2">
    <source>
        <dbReference type="ARBA" id="ARBA00007441"/>
    </source>
</evidence>
<name>A0A1D8GJC2_9FIRM</name>
<keyword evidence="9" id="KW-1185">Reference proteome</keyword>
<evidence type="ECO:0000256" key="3">
    <source>
        <dbReference type="ARBA" id="ARBA00011738"/>
    </source>
</evidence>
<dbReference type="InterPro" id="IPR004839">
    <property type="entry name" value="Aminotransferase_I/II_large"/>
</dbReference>
<accession>A0A1D8GJC2</accession>
<reference evidence="8 9" key="1">
    <citation type="submission" date="2016-09" db="EMBL/GenBank/DDBJ databases">
        <title>Genomic analysis reveals versatility of anaerobic energy metabolism of Geosporobacter ferrireducens IRF9 of phylum Firmicutes.</title>
        <authorList>
            <person name="Kim S.-J."/>
        </authorList>
    </citation>
    <scope>NUCLEOTIDE SEQUENCE [LARGE SCALE GENOMIC DNA]</scope>
    <source>
        <strain evidence="8 9">IRF9</strain>
    </source>
</reference>
<protein>
    <submittedName>
        <fullName evidence="8">Aminotransferase</fullName>
    </submittedName>
</protein>
<dbReference type="STRING" id="1424294.Gferi_16555"/>
<dbReference type="Gene3D" id="3.40.640.10">
    <property type="entry name" value="Type I PLP-dependent aspartate aminotransferase-like (Major domain)"/>
    <property type="match status" value="1"/>
</dbReference>
<dbReference type="PANTHER" id="PTHR11879:SF22">
    <property type="entry name" value="ASPARTATE AMINOTRANSFERASE, MITOCHONDRIAL"/>
    <property type="match status" value="1"/>
</dbReference>
<dbReference type="Proteomes" id="UP000095743">
    <property type="component" value="Chromosome"/>
</dbReference>
<dbReference type="GO" id="GO:0030170">
    <property type="term" value="F:pyridoxal phosphate binding"/>
    <property type="evidence" value="ECO:0007669"/>
    <property type="project" value="InterPro"/>
</dbReference>
<organism evidence="8 9">
    <name type="scientific">Geosporobacter ferrireducens</name>
    <dbReference type="NCBI Taxonomy" id="1424294"/>
    <lineage>
        <taxon>Bacteria</taxon>
        <taxon>Bacillati</taxon>
        <taxon>Bacillota</taxon>
        <taxon>Clostridia</taxon>
        <taxon>Peptostreptococcales</taxon>
        <taxon>Thermotaleaceae</taxon>
        <taxon>Geosporobacter</taxon>
    </lineage>
</organism>
<dbReference type="EMBL" id="CP017269">
    <property type="protein sequence ID" value="AOT71025.1"/>
    <property type="molecule type" value="Genomic_DNA"/>
</dbReference>
<evidence type="ECO:0000256" key="5">
    <source>
        <dbReference type="ARBA" id="ARBA00022679"/>
    </source>
</evidence>
<dbReference type="GO" id="GO:0008483">
    <property type="term" value="F:transaminase activity"/>
    <property type="evidence" value="ECO:0007669"/>
    <property type="project" value="UniProtKB-KW"/>
</dbReference>
<dbReference type="KEGG" id="gfe:Gferi_16555"/>
<dbReference type="InterPro" id="IPR015422">
    <property type="entry name" value="PyrdxlP-dep_Trfase_small"/>
</dbReference>
<dbReference type="InterPro" id="IPR000796">
    <property type="entry name" value="Asp_trans"/>
</dbReference>
<dbReference type="GO" id="GO:0006520">
    <property type="term" value="P:amino acid metabolic process"/>
    <property type="evidence" value="ECO:0007669"/>
    <property type="project" value="InterPro"/>
</dbReference>
<gene>
    <name evidence="8" type="ORF">Gferi_16555</name>
</gene>
<comment type="subunit">
    <text evidence="3">Homodimer.</text>
</comment>
<dbReference type="AlphaFoldDB" id="A0A1D8GJC2"/>
<dbReference type="InterPro" id="IPR015421">
    <property type="entry name" value="PyrdxlP-dep_Trfase_major"/>
</dbReference>
<evidence type="ECO:0000259" key="7">
    <source>
        <dbReference type="Pfam" id="PF00155"/>
    </source>
</evidence>
<evidence type="ECO:0000256" key="4">
    <source>
        <dbReference type="ARBA" id="ARBA00022576"/>
    </source>
</evidence>
<comment type="similarity">
    <text evidence="2">Belongs to the class-I pyridoxal-phosphate-dependent aminotransferase family.</text>
</comment>
<comment type="cofactor">
    <cofactor evidence="1">
        <name>pyridoxal 5'-phosphate</name>
        <dbReference type="ChEBI" id="CHEBI:597326"/>
    </cofactor>
</comment>
<evidence type="ECO:0000256" key="6">
    <source>
        <dbReference type="ARBA" id="ARBA00022898"/>
    </source>
</evidence>
<dbReference type="RefSeq" id="WP_069978420.1">
    <property type="nucleotide sequence ID" value="NZ_CP017269.1"/>
</dbReference>
<dbReference type="SUPFAM" id="SSF53383">
    <property type="entry name" value="PLP-dependent transferases"/>
    <property type="match status" value="1"/>
</dbReference>
<keyword evidence="4 8" id="KW-0032">Aminotransferase</keyword>
<dbReference type="Pfam" id="PF00155">
    <property type="entry name" value="Aminotran_1_2"/>
    <property type="match status" value="1"/>
</dbReference>
<sequence length="416" mass="45874">MSTKFSMVAAHSRRPAGEDSIFAINNAAQQAAKVHGADKVVNASVGALLEDDGKLSIIPSVIELLRGLPAVEYAAYAPIAGLPNFLEAAKKAVFRDQTPEGYIEAIATPGGSGAIRHTVWNYSNAGDHILTPDWYWGPYKTIAEEHGRFISTYTLFDENDHFHIEAFCKTVEELLQKQDQLVILLNSPANNPTGYSLSNEEWEAVLSFLKQKAANAEKKITLFVDIAYIDFAGKTNECRSFMKLFGGLPENILTIVAFSMSKGYTLYGMRCGAMICITSNQDVAEEFKAANQFSNRGVWSNGTRPAMTVLAQIFENPDLLKKVETERSILQQMLSQRAAAFMENARKVNLKVCPYKAGFFITIPCSNPEAVTQELQKDLIFAVPMGKGIRFAVCSVPEKQCALVPEKFVKAIAKFE</sequence>
<keyword evidence="5 8" id="KW-0808">Transferase</keyword>
<proteinExistence type="inferred from homology"/>